<proteinExistence type="predicted"/>
<feature type="transmembrane region" description="Helical" evidence="1">
    <location>
        <begin position="13"/>
        <end position="31"/>
    </location>
</feature>
<name>A0A1J5S9T6_9ZZZZ</name>
<accession>A0A1J5S9T6</accession>
<keyword evidence="1" id="KW-0812">Transmembrane</keyword>
<sequence>MHDLFEYIGKLELIAFFSAFPLVYYIVFYIASDIPWIHSPHIKKLPVYLPRAYALTVTLYCAMKINEYLPVHISTFSFDLTSPYFYLKGWAFAGLLFWLPGIRTKSKWALVHSIPFILLIVYDFFNYYHHTIETEVLHNEMRLYFVSVLINLVTLLMVALYFGIRRKR</sequence>
<dbReference type="AlphaFoldDB" id="A0A1J5S9T6"/>
<feature type="transmembrane region" description="Helical" evidence="1">
    <location>
        <begin position="83"/>
        <end position="102"/>
    </location>
</feature>
<evidence type="ECO:0000256" key="1">
    <source>
        <dbReference type="SAM" id="Phobius"/>
    </source>
</evidence>
<gene>
    <name evidence="2" type="ORF">GALL_129110</name>
</gene>
<keyword evidence="1" id="KW-0472">Membrane</keyword>
<feature type="transmembrane region" description="Helical" evidence="1">
    <location>
        <begin position="109"/>
        <end position="129"/>
    </location>
</feature>
<dbReference type="EMBL" id="MLJW01000053">
    <property type="protein sequence ID" value="OIR05095.1"/>
    <property type="molecule type" value="Genomic_DNA"/>
</dbReference>
<comment type="caution">
    <text evidence="2">The sequence shown here is derived from an EMBL/GenBank/DDBJ whole genome shotgun (WGS) entry which is preliminary data.</text>
</comment>
<feature type="transmembrane region" description="Helical" evidence="1">
    <location>
        <begin position="141"/>
        <end position="164"/>
    </location>
</feature>
<keyword evidence="1" id="KW-1133">Transmembrane helix</keyword>
<protein>
    <submittedName>
        <fullName evidence="2">Uncharacterized protein</fullName>
    </submittedName>
</protein>
<evidence type="ECO:0000313" key="2">
    <source>
        <dbReference type="EMBL" id="OIR05095.1"/>
    </source>
</evidence>
<reference evidence="2" key="1">
    <citation type="submission" date="2016-10" db="EMBL/GenBank/DDBJ databases">
        <title>Sequence of Gallionella enrichment culture.</title>
        <authorList>
            <person name="Poehlein A."/>
            <person name="Muehling M."/>
            <person name="Daniel R."/>
        </authorList>
    </citation>
    <scope>NUCLEOTIDE SEQUENCE</scope>
</reference>
<organism evidence="2">
    <name type="scientific">mine drainage metagenome</name>
    <dbReference type="NCBI Taxonomy" id="410659"/>
    <lineage>
        <taxon>unclassified sequences</taxon>
        <taxon>metagenomes</taxon>
        <taxon>ecological metagenomes</taxon>
    </lineage>
</organism>